<dbReference type="PANTHER" id="PTHR14614">
    <property type="entry name" value="HEPATOCELLULAR CARCINOMA-ASSOCIATED ANTIGEN"/>
    <property type="match status" value="1"/>
</dbReference>
<dbReference type="PANTHER" id="PTHR14614:SF109">
    <property type="entry name" value="RIBOSOMAL LYSINE N-METHYLTRANSFERASE 5"/>
    <property type="match status" value="1"/>
</dbReference>
<dbReference type="KEGG" id="ccac:CcaHIS019_0601330"/>
<dbReference type="EMBL" id="AP028217">
    <property type="protein sequence ID" value="BEI93674.1"/>
    <property type="molecule type" value="Genomic_DNA"/>
</dbReference>
<protein>
    <recommendedName>
        <fullName evidence="3">S-adenosyl-L-methionine-dependent methyltransferase</fullName>
    </recommendedName>
</protein>
<reference evidence="1" key="1">
    <citation type="journal article" date="2023" name="BMC Genomics">
        <title>Chromosome-level genome assemblies of Cutaneotrichosporon spp. (Trichosporonales, Basidiomycota) reveal imbalanced evolution between nucleotide sequences and chromosome synteny.</title>
        <authorList>
            <person name="Kobayashi Y."/>
            <person name="Kayamori A."/>
            <person name="Aoki K."/>
            <person name="Shiwa Y."/>
            <person name="Matsutani M."/>
            <person name="Fujita N."/>
            <person name="Sugita T."/>
            <person name="Iwasaki W."/>
            <person name="Tanaka N."/>
            <person name="Takashima M."/>
        </authorList>
    </citation>
    <scope>NUCLEOTIDE SEQUENCE</scope>
    <source>
        <strain evidence="1">HIS019</strain>
    </source>
</reference>
<dbReference type="GO" id="GO:0032991">
    <property type="term" value="C:protein-containing complex"/>
    <property type="evidence" value="ECO:0007669"/>
    <property type="project" value="TreeGrafter"/>
</dbReference>
<name>A0AA48QXL1_9TREE</name>
<dbReference type="Gene3D" id="3.40.50.150">
    <property type="entry name" value="Vaccinia Virus protein VP39"/>
    <property type="match status" value="1"/>
</dbReference>
<dbReference type="RefSeq" id="XP_060458939.1">
    <property type="nucleotide sequence ID" value="XM_060602557.1"/>
</dbReference>
<dbReference type="AlphaFoldDB" id="A0AA48QXL1"/>
<evidence type="ECO:0008006" key="3">
    <source>
        <dbReference type="Google" id="ProtNLM"/>
    </source>
</evidence>
<gene>
    <name evidence="1" type="primary">RKM5</name>
    <name evidence="1" type="ORF">CcaverHIS019_0601330</name>
</gene>
<proteinExistence type="predicted"/>
<dbReference type="InterPro" id="IPR029063">
    <property type="entry name" value="SAM-dependent_MTases_sf"/>
</dbReference>
<dbReference type="Pfam" id="PF10294">
    <property type="entry name" value="Methyltransf_16"/>
    <property type="match status" value="2"/>
</dbReference>
<dbReference type="GO" id="GO:0008757">
    <property type="term" value="F:S-adenosylmethionine-dependent methyltransferase activity"/>
    <property type="evidence" value="ECO:0007669"/>
    <property type="project" value="UniProtKB-ARBA"/>
</dbReference>
<dbReference type="InterPro" id="IPR019410">
    <property type="entry name" value="Methyltransf_16"/>
</dbReference>
<evidence type="ECO:0000313" key="2">
    <source>
        <dbReference type="Proteomes" id="UP001233271"/>
    </source>
</evidence>
<sequence length="326" mass="34898">MAVPANPGALFVNIGDAVLVEDVDEEIMDLYIGLEEHTGGLGYLDGRAPELSLVLDLVPPAVEVMAEEPVGKRRMRRKEKAKTVESVSLDVVVTQDPGALRARSGETGSVLWRSSFHLARHILTQLLFPTASTLLSVSELASAKVLELGAGTGVLASLIGPLAGSYIATDRRENLKLVQRNVDNNASAAIKIATKALGGDPQPAITAELDWEQVSAACARARTKGETYALPSGSPGADADLVLAVDCIYNEHLVQPLVDTLAAACVRGAVAWVVVEKRSPDVLRHFLDTWQSDSAGFTIVRLGDEAMGRWEGERGRWVGWIGWTKS</sequence>
<organism evidence="1 2">
    <name type="scientific">Cutaneotrichosporon cavernicola</name>
    <dbReference type="NCBI Taxonomy" id="279322"/>
    <lineage>
        <taxon>Eukaryota</taxon>
        <taxon>Fungi</taxon>
        <taxon>Dikarya</taxon>
        <taxon>Basidiomycota</taxon>
        <taxon>Agaricomycotina</taxon>
        <taxon>Tremellomycetes</taxon>
        <taxon>Trichosporonales</taxon>
        <taxon>Trichosporonaceae</taxon>
        <taxon>Cutaneotrichosporon</taxon>
    </lineage>
</organism>
<dbReference type="GeneID" id="85497544"/>
<dbReference type="GO" id="GO:0005829">
    <property type="term" value="C:cytosol"/>
    <property type="evidence" value="ECO:0007669"/>
    <property type="project" value="TreeGrafter"/>
</dbReference>
<evidence type="ECO:0000313" key="1">
    <source>
        <dbReference type="EMBL" id="BEI93674.1"/>
    </source>
</evidence>
<dbReference type="SUPFAM" id="SSF53335">
    <property type="entry name" value="S-adenosyl-L-methionine-dependent methyltransferases"/>
    <property type="match status" value="1"/>
</dbReference>
<keyword evidence="2" id="KW-1185">Reference proteome</keyword>
<accession>A0AA48QXL1</accession>
<dbReference type="Proteomes" id="UP001233271">
    <property type="component" value="Chromosome 6"/>
</dbReference>